<organism evidence="2 3">
    <name type="scientific">Actinomadura miaoliensis</name>
    <dbReference type="NCBI Taxonomy" id="430685"/>
    <lineage>
        <taxon>Bacteria</taxon>
        <taxon>Bacillati</taxon>
        <taxon>Actinomycetota</taxon>
        <taxon>Actinomycetes</taxon>
        <taxon>Streptosporangiales</taxon>
        <taxon>Thermomonosporaceae</taxon>
        <taxon>Actinomadura</taxon>
    </lineage>
</organism>
<dbReference type="Pfam" id="PF14016">
    <property type="entry name" value="DUF4232"/>
    <property type="match status" value="1"/>
</dbReference>
<keyword evidence="3" id="KW-1185">Reference proteome</keyword>
<sequence>MSCFTQVRGSPVWHWDLDKEFGMRVMNGIRRAIAGGAVGASMLIVGQTAALADAPATAEPSWCQFWEVNVTIEPGGAATGHRYADMLIQNDSDNDCSVTTKVGLRLLDAEGNQLPTRAVYPSETPEPVTLEPFQTAVIPMEWVVVPTGDEPDDGPCQPEPAAVDVDLPGNAEPQPEWNVVDWTFGPVCNKGTLKLSPIKVKA</sequence>
<dbReference type="EMBL" id="BAAAZG010000029">
    <property type="protein sequence ID" value="GAA4080859.1"/>
    <property type="molecule type" value="Genomic_DNA"/>
</dbReference>
<evidence type="ECO:0000313" key="3">
    <source>
        <dbReference type="Proteomes" id="UP001500683"/>
    </source>
</evidence>
<evidence type="ECO:0000313" key="2">
    <source>
        <dbReference type="EMBL" id="GAA4080859.1"/>
    </source>
</evidence>
<gene>
    <name evidence="2" type="ORF">GCM10022214_44400</name>
</gene>
<evidence type="ECO:0000259" key="1">
    <source>
        <dbReference type="Pfam" id="PF14016"/>
    </source>
</evidence>
<reference evidence="3" key="1">
    <citation type="journal article" date="2019" name="Int. J. Syst. Evol. Microbiol.">
        <title>The Global Catalogue of Microorganisms (GCM) 10K type strain sequencing project: providing services to taxonomists for standard genome sequencing and annotation.</title>
        <authorList>
            <consortium name="The Broad Institute Genomics Platform"/>
            <consortium name="The Broad Institute Genome Sequencing Center for Infectious Disease"/>
            <person name="Wu L."/>
            <person name="Ma J."/>
        </authorList>
    </citation>
    <scope>NUCLEOTIDE SEQUENCE [LARGE SCALE GENOMIC DNA]</scope>
    <source>
        <strain evidence="3">JCM 16702</strain>
    </source>
</reference>
<dbReference type="InterPro" id="IPR025326">
    <property type="entry name" value="DUF4232"/>
</dbReference>
<dbReference type="Proteomes" id="UP001500683">
    <property type="component" value="Unassembled WGS sequence"/>
</dbReference>
<protein>
    <recommendedName>
        <fullName evidence="1">DUF4232 domain-containing protein</fullName>
    </recommendedName>
</protein>
<name>A0ABP7W4G9_9ACTN</name>
<feature type="domain" description="DUF4232" evidence="1">
    <location>
        <begin position="63"/>
        <end position="197"/>
    </location>
</feature>
<comment type="caution">
    <text evidence="2">The sequence shown here is derived from an EMBL/GenBank/DDBJ whole genome shotgun (WGS) entry which is preliminary data.</text>
</comment>
<proteinExistence type="predicted"/>
<accession>A0ABP7W4G9</accession>